<accession>A0A914YFW8</accession>
<keyword evidence="1" id="KW-1185">Reference proteome</keyword>
<dbReference type="AlphaFoldDB" id="A0A914YFW8"/>
<reference evidence="2" key="1">
    <citation type="submission" date="2022-11" db="UniProtKB">
        <authorList>
            <consortium name="WormBaseParasite"/>
        </authorList>
    </citation>
    <scope>IDENTIFICATION</scope>
</reference>
<sequence length="142" mass="16763">MEKGPDIVLYWVKINKTNVRKISADCKFFSYNYEYFSCRDSNACLLKARITSGDSDLFHLDTEKFLSDEITLKIENTEIASFKEGLKLPIFYSQKIPKESKNDVLKIHFFCRQNDIRKLPEQEENVTINFQIDTHEIYSVEF</sequence>
<proteinExistence type="predicted"/>
<dbReference type="Proteomes" id="UP000887577">
    <property type="component" value="Unplaced"/>
</dbReference>
<evidence type="ECO:0000313" key="1">
    <source>
        <dbReference type="Proteomes" id="UP000887577"/>
    </source>
</evidence>
<evidence type="ECO:0000313" key="2">
    <source>
        <dbReference type="WBParaSite" id="PSU_v2.g17659.t1"/>
    </source>
</evidence>
<dbReference type="WBParaSite" id="PSU_v2.g17659.t1">
    <property type="protein sequence ID" value="PSU_v2.g17659.t1"/>
    <property type="gene ID" value="PSU_v2.g17659"/>
</dbReference>
<name>A0A914YFW8_9BILA</name>
<protein>
    <submittedName>
        <fullName evidence="2">Uncharacterized protein</fullName>
    </submittedName>
</protein>
<organism evidence="1 2">
    <name type="scientific">Panagrolaimus superbus</name>
    <dbReference type="NCBI Taxonomy" id="310955"/>
    <lineage>
        <taxon>Eukaryota</taxon>
        <taxon>Metazoa</taxon>
        <taxon>Ecdysozoa</taxon>
        <taxon>Nematoda</taxon>
        <taxon>Chromadorea</taxon>
        <taxon>Rhabditida</taxon>
        <taxon>Tylenchina</taxon>
        <taxon>Panagrolaimomorpha</taxon>
        <taxon>Panagrolaimoidea</taxon>
        <taxon>Panagrolaimidae</taxon>
        <taxon>Panagrolaimus</taxon>
    </lineage>
</organism>